<keyword evidence="1" id="KW-0472">Membrane</keyword>
<dbReference type="EMBL" id="BORT01000023">
    <property type="protein sequence ID" value="GIO49640.1"/>
    <property type="molecule type" value="Genomic_DNA"/>
</dbReference>
<protein>
    <submittedName>
        <fullName evidence="2">Uncharacterized protein</fullName>
    </submittedName>
</protein>
<gene>
    <name evidence="2" type="ORF">J34TS1_44050</name>
</gene>
<proteinExistence type="predicted"/>
<dbReference type="RefSeq" id="WP_212980068.1">
    <property type="nucleotide sequence ID" value="NZ_AP025343.1"/>
</dbReference>
<accession>A0A919YI25</accession>
<keyword evidence="1" id="KW-1133">Transmembrane helix</keyword>
<evidence type="ECO:0000256" key="1">
    <source>
        <dbReference type="SAM" id="Phobius"/>
    </source>
</evidence>
<evidence type="ECO:0000313" key="2">
    <source>
        <dbReference type="EMBL" id="GIO49640.1"/>
    </source>
</evidence>
<name>A0A919YI25_9BACL</name>
<dbReference type="AlphaFoldDB" id="A0A919YI25"/>
<evidence type="ECO:0000313" key="3">
    <source>
        <dbReference type="Proteomes" id="UP000682811"/>
    </source>
</evidence>
<sequence>MFIALMVLGIVLFLPFVLLNLELVKIGFNREVPITHRNIAGYALIIEAAVIGILAVLLIL</sequence>
<feature type="transmembrane region" description="Helical" evidence="1">
    <location>
        <begin position="39"/>
        <end position="59"/>
    </location>
</feature>
<dbReference type="Proteomes" id="UP000682811">
    <property type="component" value="Unassembled WGS sequence"/>
</dbReference>
<keyword evidence="3" id="KW-1185">Reference proteome</keyword>
<comment type="caution">
    <text evidence="2">The sequence shown here is derived from an EMBL/GenBank/DDBJ whole genome shotgun (WGS) entry which is preliminary data.</text>
</comment>
<reference evidence="2 3" key="1">
    <citation type="submission" date="2021-03" db="EMBL/GenBank/DDBJ databases">
        <title>Antimicrobial resistance genes in bacteria isolated from Japanese honey, and their potential for conferring macrolide and lincosamide resistance in the American foulbrood pathogen Paenibacillus larvae.</title>
        <authorList>
            <person name="Okamoto M."/>
            <person name="Kumagai M."/>
            <person name="Kanamori H."/>
            <person name="Takamatsu D."/>
        </authorList>
    </citation>
    <scope>NUCLEOTIDE SEQUENCE [LARGE SCALE GENOMIC DNA]</scope>
    <source>
        <strain evidence="2 3">J34TS1</strain>
    </source>
</reference>
<organism evidence="2 3">
    <name type="scientific">Paenibacillus azoreducens</name>
    <dbReference type="NCBI Taxonomy" id="116718"/>
    <lineage>
        <taxon>Bacteria</taxon>
        <taxon>Bacillati</taxon>
        <taxon>Bacillota</taxon>
        <taxon>Bacilli</taxon>
        <taxon>Bacillales</taxon>
        <taxon>Paenibacillaceae</taxon>
        <taxon>Paenibacillus</taxon>
    </lineage>
</organism>
<keyword evidence="1" id="KW-0812">Transmembrane</keyword>